<proteinExistence type="predicted"/>
<reference evidence="1" key="1">
    <citation type="submission" date="2014-12" db="EMBL/GenBank/DDBJ databases">
        <title>Insight into the proteome of Arion vulgaris.</title>
        <authorList>
            <person name="Aradska J."/>
            <person name="Bulat T."/>
            <person name="Smidak R."/>
            <person name="Sarate P."/>
            <person name="Gangsoo J."/>
            <person name="Sialana F."/>
            <person name="Bilban M."/>
            <person name="Lubec G."/>
        </authorList>
    </citation>
    <scope>NUCLEOTIDE SEQUENCE</scope>
    <source>
        <tissue evidence="1">Skin</tissue>
    </source>
</reference>
<organism evidence="1">
    <name type="scientific">Arion vulgaris</name>
    <dbReference type="NCBI Taxonomy" id="1028688"/>
    <lineage>
        <taxon>Eukaryota</taxon>
        <taxon>Metazoa</taxon>
        <taxon>Spiralia</taxon>
        <taxon>Lophotrochozoa</taxon>
        <taxon>Mollusca</taxon>
        <taxon>Gastropoda</taxon>
        <taxon>Heterobranchia</taxon>
        <taxon>Euthyneura</taxon>
        <taxon>Panpulmonata</taxon>
        <taxon>Eupulmonata</taxon>
        <taxon>Stylommatophora</taxon>
        <taxon>Helicina</taxon>
        <taxon>Arionoidea</taxon>
        <taxon>Arionidae</taxon>
        <taxon>Arion</taxon>
    </lineage>
</organism>
<sequence length="72" mass="8329">LPHHMYSIIRIVFTFREILSSSLFNEIVNTCIPTTTARTFFNITEFIECQNAELYLKVGIQQLIQNSVPGHE</sequence>
<feature type="non-terminal residue" evidence="1">
    <location>
        <position position="1"/>
    </location>
</feature>
<accession>A0A0B6YQV5</accession>
<feature type="non-terminal residue" evidence="1">
    <location>
        <position position="72"/>
    </location>
</feature>
<name>A0A0B6YQV5_9EUPU</name>
<gene>
    <name evidence="1" type="primary">ORF33642</name>
</gene>
<evidence type="ECO:0000313" key="1">
    <source>
        <dbReference type="EMBL" id="CEK58613.1"/>
    </source>
</evidence>
<dbReference type="EMBL" id="HACG01011748">
    <property type="protein sequence ID" value="CEK58613.1"/>
    <property type="molecule type" value="Transcribed_RNA"/>
</dbReference>
<protein>
    <submittedName>
        <fullName evidence="1">Uncharacterized protein</fullName>
    </submittedName>
</protein>
<dbReference type="AlphaFoldDB" id="A0A0B6YQV5"/>